<sequence>MLAALLSLAVPVSYSITPRECSKHLWTRAETEMRWTPWRILPGMLRHNETEKENVWQMAFLSMQAIIIHVDCYLGCMNDAFWFMKPCRN</sequence>
<gene>
    <name evidence="2" type="ORF">DAEQUDRAFT_381906</name>
</gene>
<reference evidence="2 3" key="1">
    <citation type="journal article" date="2016" name="Mol. Biol. Evol.">
        <title>Comparative Genomics of Early-Diverging Mushroom-Forming Fungi Provides Insights into the Origins of Lignocellulose Decay Capabilities.</title>
        <authorList>
            <person name="Nagy L.G."/>
            <person name="Riley R."/>
            <person name="Tritt A."/>
            <person name="Adam C."/>
            <person name="Daum C."/>
            <person name="Floudas D."/>
            <person name="Sun H."/>
            <person name="Yadav J.S."/>
            <person name="Pangilinan J."/>
            <person name="Larsson K.H."/>
            <person name="Matsuura K."/>
            <person name="Barry K."/>
            <person name="Labutti K."/>
            <person name="Kuo R."/>
            <person name="Ohm R.A."/>
            <person name="Bhattacharya S.S."/>
            <person name="Shirouzu T."/>
            <person name="Yoshinaga Y."/>
            <person name="Martin F.M."/>
            <person name="Grigoriev I.V."/>
            <person name="Hibbett D.S."/>
        </authorList>
    </citation>
    <scope>NUCLEOTIDE SEQUENCE [LARGE SCALE GENOMIC DNA]</scope>
    <source>
        <strain evidence="2 3">L-15889</strain>
    </source>
</reference>
<dbReference type="EMBL" id="KV429074">
    <property type="protein sequence ID" value="KZT67589.1"/>
    <property type="molecule type" value="Genomic_DNA"/>
</dbReference>
<organism evidence="2 3">
    <name type="scientific">Daedalea quercina L-15889</name>
    <dbReference type="NCBI Taxonomy" id="1314783"/>
    <lineage>
        <taxon>Eukaryota</taxon>
        <taxon>Fungi</taxon>
        <taxon>Dikarya</taxon>
        <taxon>Basidiomycota</taxon>
        <taxon>Agaricomycotina</taxon>
        <taxon>Agaricomycetes</taxon>
        <taxon>Polyporales</taxon>
        <taxon>Fomitopsis</taxon>
    </lineage>
</organism>
<keyword evidence="1" id="KW-0732">Signal</keyword>
<feature type="chain" id="PRO_5012768676" description="Secreted protein" evidence="1">
    <location>
        <begin position="16"/>
        <end position="89"/>
    </location>
</feature>
<evidence type="ECO:0000313" key="2">
    <source>
        <dbReference type="EMBL" id="KZT67589.1"/>
    </source>
</evidence>
<name>A0A165NZZ9_9APHY</name>
<evidence type="ECO:0000313" key="3">
    <source>
        <dbReference type="Proteomes" id="UP000076727"/>
    </source>
</evidence>
<evidence type="ECO:0000256" key="1">
    <source>
        <dbReference type="SAM" id="SignalP"/>
    </source>
</evidence>
<dbReference type="AlphaFoldDB" id="A0A165NZZ9"/>
<evidence type="ECO:0008006" key="4">
    <source>
        <dbReference type="Google" id="ProtNLM"/>
    </source>
</evidence>
<feature type="signal peptide" evidence="1">
    <location>
        <begin position="1"/>
        <end position="15"/>
    </location>
</feature>
<dbReference type="Proteomes" id="UP000076727">
    <property type="component" value="Unassembled WGS sequence"/>
</dbReference>
<proteinExistence type="predicted"/>
<protein>
    <recommendedName>
        <fullName evidence="4">Secreted protein</fullName>
    </recommendedName>
</protein>
<accession>A0A165NZZ9</accession>
<keyword evidence="3" id="KW-1185">Reference proteome</keyword>